<dbReference type="EMBL" id="CVRI01000048">
    <property type="protein sequence ID" value="CRK98627.1"/>
    <property type="molecule type" value="Genomic_DNA"/>
</dbReference>
<protein>
    <submittedName>
        <fullName evidence="1">CLUMA_CG012371, isoform A</fullName>
    </submittedName>
</protein>
<dbReference type="Proteomes" id="UP000183832">
    <property type="component" value="Unassembled WGS sequence"/>
</dbReference>
<keyword evidence="2" id="KW-1185">Reference proteome</keyword>
<sequence length="83" mass="9948">MATFLMNSMEPVILRCSYQLIARFYHITTVGTCRPQKFRTTFKDRNFFVFTIPYRKHCVQNACPTLNHFGNRISFSRYRKVET</sequence>
<gene>
    <name evidence="1" type="ORF">CLUMA_CG012371</name>
</gene>
<organism evidence="1 2">
    <name type="scientific">Clunio marinus</name>
    <dbReference type="NCBI Taxonomy" id="568069"/>
    <lineage>
        <taxon>Eukaryota</taxon>
        <taxon>Metazoa</taxon>
        <taxon>Ecdysozoa</taxon>
        <taxon>Arthropoda</taxon>
        <taxon>Hexapoda</taxon>
        <taxon>Insecta</taxon>
        <taxon>Pterygota</taxon>
        <taxon>Neoptera</taxon>
        <taxon>Endopterygota</taxon>
        <taxon>Diptera</taxon>
        <taxon>Nematocera</taxon>
        <taxon>Chironomoidea</taxon>
        <taxon>Chironomidae</taxon>
        <taxon>Clunio</taxon>
    </lineage>
</organism>
<evidence type="ECO:0000313" key="2">
    <source>
        <dbReference type="Proteomes" id="UP000183832"/>
    </source>
</evidence>
<dbReference type="AlphaFoldDB" id="A0A1J1IEI5"/>
<proteinExistence type="predicted"/>
<reference evidence="1 2" key="1">
    <citation type="submission" date="2015-04" db="EMBL/GenBank/DDBJ databases">
        <authorList>
            <person name="Syromyatnikov M.Y."/>
            <person name="Popov V.N."/>
        </authorList>
    </citation>
    <scope>NUCLEOTIDE SEQUENCE [LARGE SCALE GENOMIC DNA]</scope>
</reference>
<name>A0A1J1IEI5_9DIPT</name>
<evidence type="ECO:0000313" key="1">
    <source>
        <dbReference type="EMBL" id="CRK98627.1"/>
    </source>
</evidence>
<accession>A0A1J1IEI5</accession>